<dbReference type="PROSITE" id="PS01081">
    <property type="entry name" value="HTH_TETR_1"/>
    <property type="match status" value="1"/>
</dbReference>
<dbReference type="InterPro" id="IPR050109">
    <property type="entry name" value="HTH-type_TetR-like_transc_reg"/>
</dbReference>
<proteinExistence type="predicted"/>
<dbReference type="PRINTS" id="PR00455">
    <property type="entry name" value="HTHTETR"/>
</dbReference>
<evidence type="ECO:0000256" key="2">
    <source>
        <dbReference type="SAM" id="MobiDB-lite"/>
    </source>
</evidence>
<sequence length="223" mass="24020">MSRTARSAAPRKAPAQRRSAETVERILDTAARLFDERGYHGTTTNRVAEEAGVSVGSLYQYFPNKDSLLVALAQRHLAETAEAFGGRLVELAAAAPSLAEVTRSLIELTLERNDTSQLHALLFTDAPRTPELVAQFEALTGAIVAEVAGHLRRTGAGGDDPERRAALLVASVDAAVHDVVRRYPVGDARRAAVDDLADWVLHGLAPRIRSTAAAQSERRKRPG</sequence>
<dbReference type="AlphaFoldDB" id="A0A6J6EEM6"/>
<evidence type="ECO:0000256" key="1">
    <source>
        <dbReference type="ARBA" id="ARBA00023125"/>
    </source>
</evidence>
<feature type="domain" description="HTH tetR-type" evidence="3">
    <location>
        <begin position="20"/>
        <end position="80"/>
    </location>
</feature>
<dbReference type="GO" id="GO:0003700">
    <property type="term" value="F:DNA-binding transcription factor activity"/>
    <property type="evidence" value="ECO:0007669"/>
    <property type="project" value="TreeGrafter"/>
</dbReference>
<dbReference type="PANTHER" id="PTHR30055">
    <property type="entry name" value="HTH-TYPE TRANSCRIPTIONAL REGULATOR RUTR"/>
    <property type="match status" value="1"/>
</dbReference>
<evidence type="ECO:0000313" key="4">
    <source>
        <dbReference type="EMBL" id="CAB4573889.1"/>
    </source>
</evidence>
<protein>
    <submittedName>
        <fullName evidence="4">Unannotated protein</fullName>
    </submittedName>
</protein>
<gene>
    <name evidence="4" type="ORF">UFOPK1493_02580</name>
</gene>
<organism evidence="4">
    <name type="scientific">freshwater metagenome</name>
    <dbReference type="NCBI Taxonomy" id="449393"/>
    <lineage>
        <taxon>unclassified sequences</taxon>
        <taxon>metagenomes</taxon>
        <taxon>ecological metagenomes</taxon>
    </lineage>
</organism>
<feature type="region of interest" description="Disordered" evidence="2">
    <location>
        <begin position="1"/>
        <end position="21"/>
    </location>
</feature>
<dbReference type="Gene3D" id="1.10.357.10">
    <property type="entry name" value="Tetracycline Repressor, domain 2"/>
    <property type="match status" value="1"/>
</dbReference>
<dbReference type="PANTHER" id="PTHR30055:SF226">
    <property type="entry name" value="HTH-TYPE TRANSCRIPTIONAL REGULATOR PKSA"/>
    <property type="match status" value="1"/>
</dbReference>
<dbReference type="InterPro" id="IPR009057">
    <property type="entry name" value="Homeodomain-like_sf"/>
</dbReference>
<dbReference type="GO" id="GO:0000976">
    <property type="term" value="F:transcription cis-regulatory region binding"/>
    <property type="evidence" value="ECO:0007669"/>
    <property type="project" value="TreeGrafter"/>
</dbReference>
<accession>A0A6J6EEM6</accession>
<dbReference type="InterPro" id="IPR023772">
    <property type="entry name" value="DNA-bd_HTH_TetR-type_CS"/>
</dbReference>
<reference evidence="4" key="1">
    <citation type="submission" date="2020-05" db="EMBL/GenBank/DDBJ databases">
        <authorList>
            <person name="Chiriac C."/>
            <person name="Salcher M."/>
            <person name="Ghai R."/>
            <person name="Kavagutti S V."/>
        </authorList>
    </citation>
    <scope>NUCLEOTIDE SEQUENCE</scope>
</reference>
<dbReference type="SUPFAM" id="SSF46689">
    <property type="entry name" value="Homeodomain-like"/>
    <property type="match status" value="1"/>
</dbReference>
<dbReference type="EMBL" id="CAEZSR010000111">
    <property type="protein sequence ID" value="CAB4573889.1"/>
    <property type="molecule type" value="Genomic_DNA"/>
</dbReference>
<evidence type="ECO:0000259" key="3">
    <source>
        <dbReference type="PROSITE" id="PS50977"/>
    </source>
</evidence>
<dbReference type="InterPro" id="IPR001647">
    <property type="entry name" value="HTH_TetR"/>
</dbReference>
<dbReference type="PROSITE" id="PS50977">
    <property type="entry name" value="HTH_TETR_2"/>
    <property type="match status" value="1"/>
</dbReference>
<dbReference type="Pfam" id="PF00440">
    <property type="entry name" value="TetR_N"/>
    <property type="match status" value="1"/>
</dbReference>
<name>A0A6J6EEM6_9ZZZZ</name>
<keyword evidence="1" id="KW-0238">DNA-binding</keyword>